<dbReference type="Gene3D" id="2.40.50.140">
    <property type="entry name" value="Nucleic acid-binding proteins"/>
    <property type="match status" value="1"/>
</dbReference>
<comment type="caution">
    <text evidence="2">The sequence shown here is derived from an EMBL/GenBank/DDBJ whole genome shotgun (WGS) entry which is preliminary data.</text>
</comment>
<dbReference type="SUPFAM" id="SSF50249">
    <property type="entry name" value="Nucleic acid-binding proteins"/>
    <property type="match status" value="1"/>
</dbReference>
<dbReference type="InterPro" id="IPR011990">
    <property type="entry name" value="TPR-like_helical_dom_sf"/>
</dbReference>
<keyword evidence="3" id="KW-1185">Reference proteome</keyword>
<dbReference type="AlphaFoldDB" id="A0AAE3JQ45"/>
<dbReference type="Gene3D" id="1.25.40.10">
    <property type="entry name" value="Tetratricopeptide repeat domain"/>
    <property type="match status" value="1"/>
</dbReference>
<dbReference type="InterPro" id="IPR003029">
    <property type="entry name" value="S1_domain"/>
</dbReference>
<dbReference type="Proteomes" id="UP001200642">
    <property type="component" value="Unassembled WGS sequence"/>
</dbReference>
<dbReference type="Pfam" id="PF00575">
    <property type="entry name" value="S1"/>
    <property type="match status" value="1"/>
</dbReference>
<dbReference type="SMART" id="SM00316">
    <property type="entry name" value="S1"/>
    <property type="match status" value="1"/>
</dbReference>
<sequence length="519" mass="60247">METKRDIEAKAKSLISSNPDEAVKLYKELQEAFADEFNSWDAFYAMKALRASQNPDKNWAKELASTFEDEKVGNLYGWMVFDHCIKGKQKSEVLQNEQYILSLPELSPQKNLREDSTYPCPTTISIFKLADAHAENLFNARKINDLLEALDYNLLSTDARTLDTEQRGEIELASDLEKYFALRTKALIKLKEFEACKELCEKALESLEKFHYNNDLWFKMRIAIAEEGLGNFEESEALFKNLLFSKAGSDKWFLYRDIAEVYFEHKDYKKAWKYSVDAAYYGNEPHFLIGLYLLQARTLFKLERPNDGKVLAELIAAILKDQGWKDKNVYNRLFNFYKIDRKEVESTNEVIKRAREFWNSERYGDKEKKKGTIISVHRNGKIGRIKDEAGKVVNFHKKNLVRRVKLLSQLEKALVSFYEMEPEDGNSQAEVIEVLSQTRKEAINTDLVGKILDGTVKNTVDFGIFVRLPQLRDGLLHKNNLPSRLKETFEDNFNSGDRIKVRIDRVTEKGLQLKLVENE</sequence>
<protein>
    <submittedName>
        <fullName evidence="2">S1 RNA-binding domain-containing protein</fullName>
    </submittedName>
</protein>
<dbReference type="InterPro" id="IPR012340">
    <property type="entry name" value="NA-bd_OB-fold"/>
</dbReference>
<evidence type="ECO:0000313" key="3">
    <source>
        <dbReference type="Proteomes" id="UP001200642"/>
    </source>
</evidence>
<reference evidence="2" key="1">
    <citation type="submission" date="2023-02" db="EMBL/GenBank/DDBJ databases">
        <title>Genome of Flavobacteriaceae gen. nov. sp. strain F89.</title>
        <authorList>
            <person name="Wang Y."/>
        </authorList>
    </citation>
    <scope>NUCLEOTIDE SEQUENCE</scope>
    <source>
        <strain evidence="2">F89</strain>
    </source>
</reference>
<name>A0AAE3JQ45_9FLAO</name>
<evidence type="ECO:0000313" key="2">
    <source>
        <dbReference type="EMBL" id="MCG2461459.1"/>
    </source>
</evidence>
<gene>
    <name evidence="2" type="ORF">K8352_11920</name>
</gene>
<dbReference type="SUPFAM" id="SSF48452">
    <property type="entry name" value="TPR-like"/>
    <property type="match status" value="1"/>
</dbReference>
<proteinExistence type="predicted"/>
<evidence type="ECO:0000259" key="1">
    <source>
        <dbReference type="PROSITE" id="PS50126"/>
    </source>
</evidence>
<feature type="domain" description="S1 motif" evidence="1">
    <location>
        <begin position="449"/>
        <end position="518"/>
    </location>
</feature>
<dbReference type="EMBL" id="JAIRBC010000016">
    <property type="protein sequence ID" value="MCG2461459.1"/>
    <property type="molecule type" value="Genomic_DNA"/>
</dbReference>
<dbReference type="PROSITE" id="PS50126">
    <property type="entry name" value="S1"/>
    <property type="match status" value="1"/>
</dbReference>
<accession>A0AAE3JQ45</accession>
<dbReference type="GO" id="GO:0003676">
    <property type="term" value="F:nucleic acid binding"/>
    <property type="evidence" value="ECO:0007669"/>
    <property type="project" value="InterPro"/>
</dbReference>
<dbReference type="RefSeq" id="WP_317902602.1">
    <property type="nucleotide sequence ID" value="NZ_JAIRBC010000016.1"/>
</dbReference>
<organism evidence="2 3">
    <name type="scientific">Cerina litoralis</name>
    <dbReference type="NCBI Taxonomy" id="2874477"/>
    <lineage>
        <taxon>Bacteria</taxon>
        <taxon>Pseudomonadati</taxon>
        <taxon>Bacteroidota</taxon>
        <taxon>Flavobacteriia</taxon>
        <taxon>Flavobacteriales</taxon>
        <taxon>Flavobacteriaceae</taxon>
        <taxon>Cerina</taxon>
    </lineage>
</organism>